<dbReference type="STRING" id="56408.A0A1E5R0U8"/>
<feature type="compositionally biased region" description="Acidic residues" evidence="2">
    <location>
        <begin position="48"/>
        <end position="62"/>
    </location>
</feature>
<evidence type="ECO:0000256" key="2">
    <source>
        <dbReference type="SAM" id="MobiDB-lite"/>
    </source>
</evidence>
<protein>
    <submittedName>
        <fullName evidence="3">Ribosomal RNA-processing protein 15</fullName>
    </submittedName>
</protein>
<evidence type="ECO:0000256" key="1">
    <source>
        <dbReference type="ARBA" id="ARBA00007462"/>
    </source>
</evidence>
<dbReference type="Proteomes" id="UP000095728">
    <property type="component" value="Unassembled WGS sequence"/>
</dbReference>
<comment type="similarity">
    <text evidence="1">Belongs to the RRP15 family.</text>
</comment>
<keyword evidence="4" id="KW-1185">Reference proteome</keyword>
<dbReference type="GO" id="GO:0030687">
    <property type="term" value="C:preribosome, large subunit precursor"/>
    <property type="evidence" value="ECO:0007669"/>
    <property type="project" value="TreeGrafter"/>
</dbReference>
<dbReference type="Pfam" id="PF07890">
    <property type="entry name" value="Rrp15p"/>
    <property type="match status" value="1"/>
</dbReference>
<accession>A0A1E5R0U8</accession>
<feature type="region of interest" description="Disordered" evidence="2">
    <location>
        <begin position="1"/>
        <end position="116"/>
    </location>
</feature>
<dbReference type="FunCoup" id="A0A1E5R0U8">
    <property type="interactions" value="388"/>
</dbReference>
<gene>
    <name evidence="3" type="ORF">AWRI3579_g4586</name>
</gene>
<proteinExistence type="inferred from homology"/>
<dbReference type="EMBL" id="LPNM01000012">
    <property type="protein sequence ID" value="OEJ80528.1"/>
    <property type="molecule type" value="Genomic_DNA"/>
</dbReference>
<dbReference type="PANTHER" id="PTHR13245">
    <property type="entry name" value="RRP15-LIKE PROTEIN"/>
    <property type="match status" value="1"/>
</dbReference>
<dbReference type="OrthoDB" id="20949at2759"/>
<name>A0A1E5R0U8_9ASCO</name>
<organism evidence="3 4">
    <name type="scientific">Hanseniaspora osmophila</name>
    <dbReference type="NCBI Taxonomy" id="56408"/>
    <lineage>
        <taxon>Eukaryota</taxon>
        <taxon>Fungi</taxon>
        <taxon>Dikarya</taxon>
        <taxon>Ascomycota</taxon>
        <taxon>Saccharomycotina</taxon>
        <taxon>Saccharomycetes</taxon>
        <taxon>Saccharomycodales</taxon>
        <taxon>Saccharomycodaceae</taxon>
        <taxon>Hanseniaspora</taxon>
    </lineage>
</organism>
<dbReference type="InParanoid" id="A0A1E5R0U8"/>
<feature type="compositionally biased region" description="Acidic residues" evidence="2">
    <location>
        <begin position="71"/>
        <end position="97"/>
    </location>
</feature>
<feature type="compositionally biased region" description="Basic and acidic residues" evidence="2">
    <location>
        <begin position="22"/>
        <end position="31"/>
    </location>
</feature>
<dbReference type="AlphaFoldDB" id="A0A1E5R0U8"/>
<sequence length="265" mass="29373">MGTNGIKSANNKHKKVKVNNDVAEKVNEKASTEQSSSEEQQSSAASSSEEEELEEDEVDELNLEGVSSEDSQSDDDDDDDDENGNDGNGSDEEDDDDFPLKRSSKSSKSKHDDGSEAFSSAMNAILSSHLKAYDRSDPIMARNKKILKKTEQDKLELKAKKALLAEKKRLLSKPRQQEIIPLEATQVTKTLEKERKLRKIAQKGVVKLFNVIMSTQVKTDKEVSDKYGNPNAAHKLGEKKKLISEVSKETFLDLVKAAGAEDDEE</sequence>
<feature type="compositionally biased region" description="Low complexity" evidence="2">
    <location>
        <begin position="32"/>
        <end position="47"/>
    </location>
</feature>
<dbReference type="GO" id="GO:0000460">
    <property type="term" value="P:maturation of 5.8S rRNA"/>
    <property type="evidence" value="ECO:0007669"/>
    <property type="project" value="TreeGrafter"/>
</dbReference>
<reference evidence="4" key="1">
    <citation type="journal article" date="2016" name="Genome Announc.">
        <title>Genome sequences of three species of Hanseniaspora isolated from spontaneous wine fermentations.</title>
        <authorList>
            <person name="Sternes P.R."/>
            <person name="Lee D."/>
            <person name="Kutyna D.R."/>
            <person name="Borneman A.R."/>
        </authorList>
    </citation>
    <scope>NUCLEOTIDE SEQUENCE [LARGE SCALE GENOMIC DNA]</scope>
    <source>
        <strain evidence="4">AWRI3579</strain>
    </source>
</reference>
<evidence type="ECO:0000313" key="4">
    <source>
        <dbReference type="Proteomes" id="UP000095728"/>
    </source>
</evidence>
<comment type="caution">
    <text evidence="3">The sequence shown here is derived from an EMBL/GenBank/DDBJ whole genome shotgun (WGS) entry which is preliminary data.</text>
</comment>
<evidence type="ECO:0000313" key="3">
    <source>
        <dbReference type="EMBL" id="OEJ80528.1"/>
    </source>
</evidence>
<dbReference type="InterPro" id="IPR012459">
    <property type="entry name" value="Rrp15"/>
</dbReference>
<dbReference type="PANTHER" id="PTHR13245:SF14">
    <property type="entry name" value="RRP15-LIKE PROTEIN"/>
    <property type="match status" value="1"/>
</dbReference>
<dbReference type="GO" id="GO:0000470">
    <property type="term" value="P:maturation of LSU-rRNA"/>
    <property type="evidence" value="ECO:0007669"/>
    <property type="project" value="TreeGrafter"/>
</dbReference>